<evidence type="ECO:0000313" key="3">
    <source>
        <dbReference type="EMBL" id="EKY26067.1"/>
    </source>
</evidence>
<evidence type="ECO:0000256" key="1">
    <source>
        <dbReference type="ARBA" id="ARBA00022801"/>
    </source>
</evidence>
<name>L1QEQ1_9CLOT</name>
<sequence length="265" mass="30849">MKLLTLNCHSWQEENQLEKIKYLAQIIKKNQYDVIALQEVSQSIKAKITEGIIKEDNFAKLLLEELKSIDEEKYSFIWDYSHIGYDIYEEGLCIFTKHEIKEYKSFYISKSNEKSNYKSRNIIKATININGEDIDFYSCHTGWWNDELEPFRYQADKLIENLNNKNVSFIMGDFNNNALVKNEGYDYLINKGIIDTYTTAESRDDGITVSGEIAGWEDQKEKKRLDLILTNTNVNIVSSKVIFNGKNKKIISDHYGVEVVVGKIY</sequence>
<dbReference type="PATRIC" id="fig|545697.3.peg.2070"/>
<gene>
    <name evidence="3" type="ORF">HMPREF0216_02106</name>
</gene>
<dbReference type="CDD" id="cd09079">
    <property type="entry name" value="RgfB-like"/>
    <property type="match status" value="1"/>
</dbReference>
<organism evidence="3 4">
    <name type="scientific">Clostridium celatum DSM 1785</name>
    <dbReference type="NCBI Taxonomy" id="545697"/>
    <lineage>
        <taxon>Bacteria</taxon>
        <taxon>Bacillati</taxon>
        <taxon>Bacillota</taxon>
        <taxon>Clostridia</taxon>
        <taxon>Eubacteriales</taxon>
        <taxon>Clostridiaceae</taxon>
        <taxon>Clostridium</taxon>
    </lineage>
</organism>
<keyword evidence="3" id="KW-0255">Endonuclease</keyword>
<dbReference type="GO" id="GO:0004519">
    <property type="term" value="F:endonuclease activity"/>
    <property type="evidence" value="ECO:0007669"/>
    <property type="project" value="UniProtKB-KW"/>
</dbReference>
<keyword evidence="3" id="KW-0540">Nuclease</keyword>
<dbReference type="Gene3D" id="3.60.10.10">
    <property type="entry name" value="Endonuclease/exonuclease/phosphatase"/>
    <property type="match status" value="1"/>
</dbReference>
<proteinExistence type="predicted"/>
<dbReference type="SUPFAM" id="SSF56219">
    <property type="entry name" value="DNase I-like"/>
    <property type="match status" value="1"/>
</dbReference>
<dbReference type="RefSeq" id="WP_005213860.1">
    <property type="nucleotide sequence ID" value="NZ_KB291650.1"/>
</dbReference>
<reference evidence="3 4" key="1">
    <citation type="submission" date="2012-05" db="EMBL/GenBank/DDBJ databases">
        <authorList>
            <person name="Weinstock G."/>
            <person name="Sodergren E."/>
            <person name="Lobos E.A."/>
            <person name="Fulton L."/>
            <person name="Fulton R."/>
            <person name="Courtney L."/>
            <person name="Fronick C."/>
            <person name="O'Laughlin M."/>
            <person name="Godfrey J."/>
            <person name="Wilson R.M."/>
            <person name="Miner T."/>
            <person name="Farmer C."/>
            <person name="Delehaunty K."/>
            <person name="Cordes M."/>
            <person name="Minx P."/>
            <person name="Tomlinson C."/>
            <person name="Chen J."/>
            <person name="Wollam A."/>
            <person name="Pepin K.H."/>
            <person name="Bhonagiri V."/>
            <person name="Zhang X."/>
            <person name="Suruliraj S."/>
            <person name="Warren W."/>
            <person name="Mitreva M."/>
            <person name="Mardis E.R."/>
            <person name="Wilson R.K."/>
        </authorList>
    </citation>
    <scope>NUCLEOTIDE SEQUENCE [LARGE SCALE GENOMIC DNA]</scope>
    <source>
        <strain evidence="3 4">DSM 1785</strain>
    </source>
</reference>
<protein>
    <submittedName>
        <fullName evidence="3">Endonuclease/exonuclease/phosphatase family protein</fullName>
    </submittedName>
</protein>
<keyword evidence="3" id="KW-0269">Exonuclease</keyword>
<comment type="caution">
    <text evidence="3">The sequence shown here is derived from an EMBL/GenBank/DDBJ whole genome shotgun (WGS) entry which is preliminary data.</text>
</comment>
<dbReference type="STRING" id="545697.HMPREF0216_02106"/>
<dbReference type="PANTHER" id="PTHR15822:SF23">
    <property type="entry name" value="ENDONUCLEASE_EXONUCLEASE_PHOSPHATASE FAMILY PROTEIN"/>
    <property type="match status" value="1"/>
</dbReference>
<dbReference type="Proteomes" id="UP000010420">
    <property type="component" value="Unassembled WGS sequence"/>
</dbReference>
<evidence type="ECO:0000259" key="2">
    <source>
        <dbReference type="Pfam" id="PF03372"/>
    </source>
</evidence>
<dbReference type="HOGENOM" id="CLU_086635_0_0_9"/>
<keyword evidence="4" id="KW-1185">Reference proteome</keyword>
<dbReference type="GO" id="GO:0004527">
    <property type="term" value="F:exonuclease activity"/>
    <property type="evidence" value="ECO:0007669"/>
    <property type="project" value="UniProtKB-KW"/>
</dbReference>
<evidence type="ECO:0000313" key="4">
    <source>
        <dbReference type="Proteomes" id="UP000010420"/>
    </source>
</evidence>
<dbReference type="AlphaFoldDB" id="L1QEQ1"/>
<dbReference type="InterPro" id="IPR005135">
    <property type="entry name" value="Endo/exonuclease/phosphatase"/>
</dbReference>
<dbReference type="PANTHER" id="PTHR15822">
    <property type="entry name" value="TRAF AND TNF RECEPTOR-ASSOCIATED PROTEIN"/>
    <property type="match status" value="1"/>
</dbReference>
<dbReference type="OrthoDB" id="9812537at2"/>
<accession>L1QEQ1</accession>
<dbReference type="InterPro" id="IPR051547">
    <property type="entry name" value="TDP2-like"/>
</dbReference>
<dbReference type="EMBL" id="AMEZ01000059">
    <property type="protein sequence ID" value="EKY26067.1"/>
    <property type="molecule type" value="Genomic_DNA"/>
</dbReference>
<dbReference type="eggNOG" id="COG3568">
    <property type="taxonomic scope" value="Bacteria"/>
</dbReference>
<dbReference type="Pfam" id="PF03372">
    <property type="entry name" value="Exo_endo_phos"/>
    <property type="match status" value="1"/>
</dbReference>
<keyword evidence="1" id="KW-0378">Hydrolase</keyword>
<dbReference type="InterPro" id="IPR036691">
    <property type="entry name" value="Endo/exonu/phosph_ase_sf"/>
</dbReference>
<feature type="domain" description="Endonuclease/exonuclease/phosphatase" evidence="2">
    <location>
        <begin position="19"/>
        <end position="254"/>
    </location>
</feature>